<reference evidence="2 3" key="1">
    <citation type="submission" date="2020-03" db="EMBL/GenBank/DDBJ databases">
        <title>Is there a link between lipid content and antibiotic production in Streptomyces?</title>
        <authorList>
            <person name="David M."/>
            <person name="Lejeune C."/>
            <person name="Abreu S."/>
            <person name="Thibessard A."/>
            <person name="Leblond P."/>
            <person name="Chaminade P."/>
            <person name="Virolle M.-J."/>
        </authorList>
    </citation>
    <scope>NUCLEOTIDE SEQUENCE [LARGE SCALE GENOMIC DNA]</scope>
    <source>
        <strain evidence="2 3">DSM 41481</strain>
    </source>
</reference>
<organism evidence="2 3">
    <name type="scientific">Streptomyces antibioticus</name>
    <dbReference type="NCBI Taxonomy" id="1890"/>
    <lineage>
        <taxon>Bacteria</taxon>
        <taxon>Bacillati</taxon>
        <taxon>Actinomycetota</taxon>
        <taxon>Actinomycetes</taxon>
        <taxon>Kitasatosporales</taxon>
        <taxon>Streptomycetaceae</taxon>
        <taxon>Streptomyces</taxon>
    </lineage>
</organism>
<protein>
    <submittedName>
        <fullName evidence="2">Uncharacterized protein</fullName>
    </submittedName>
</protein>
<evidence type="ECO:0000313" key="3">
    <source>
        <dbReference type="Proteomes" id="UP000502504"/>
    </source>
</evidence>
<dbReference type="EMBL" id="CP050692">
    <property type="protein sequence ID" value="QIT42109.1"/>
    <property type="molecule type" value="Genomic_DNA"/>
</dbReference>
<dbReference type="Proteomes" id="UP000502504">
    <property type="component" value="Chromosome"/>
</dbReference>
<dbReference type="RefSeq" id="WP_053625495.1">
    <property type="nucleotide sequence ID" value="NZ_CM007717.1"/>
</dbReference>
<evidence type="ECO:0000313" key="2">
    <source>
        <dbReference type="EMBL" id="QIT42109.1"/>
    </source>
</evidence>
<accession>A0AAE7CIF0</accession>
<evidence type="ECO:0000256" key="1">
    <source>
        <dbReference type="SAM" id="MobiDB-lite"/>
    </source>
</evidence>
<feature type="region of interest" description="Disordered" evidence="1">
    <location>
        <begin position="92"/>
        <end position="134"/>
    </location>
</feature>
<name>A0AAE7CIF0_STRAT</name>
<feature type="compositionally biased region" description="Basic and acidic residues" evidence="1">
    <location>
        <begin position="100"/>
        <end position="127"/>
    </location>
</feature>
<sequence>MPSNSDAGRPESRRYMSRGVDVQIGEAESGGVNLRLDGMPVDVIFLDGEYHSQLANMFTGFPTIDDLVDSLLETQGKTWVLRGLARTGACHGGGGHGHGGGHDHGGGGHDHGGDGHDHGGGHGDHNHSGGGGGR</sequence>
<dbReference type="AlphaFoldDB" id="A0AAE7CIF0"/>
<gene>
    <name evidence="2" type="ORF">HCX60_05335</name>
</gene>
<proteinExistence type="predicted"/>